<comment type="caution">
    <text evidence="6">The sequence shown here is derived from an EMBL/GenBank/DDBJ whole genome shotgun (WGS) entry which is preliminary data.</text>
</comment>
<gene>
    <name evidence="6" type="ORF">M406DRAFT_67662</name>
</gene>
<evidence type="ECO:0000313" key="7">
    <source>
        <dbReference type="Proteomes" id="UP000803844"/>
    </source>
</evidence>
<dbReference type="Proteomes" id="UP000803844">
    <property type="component" value="Unassembled WGS sequence"/>
</dbReference>
<dbReference type="Pfam" id="PF01544">
    <property type="entry name" value="CorA"/>
    <property type="match status" value="1"/>
</dbReference>
<dbReference type="InterPro" id="IPR002523">
    <property type="entry name" value="MgTranspt_CorA/ZnTranspt_ZntB"/>
</dbReference>
<keyword evidence="2 5" id="KW-0812">Transmembrane</keyword>
<evidence type="ECO:0000313" key="6">
    <source>
        <dbReference type="EMBL" id="KAF3771352.1"/>
    </source>
</evidence>
<sequence>MDSDDIPSLLQNIRTTGSTNVRLRRLRYRDHVVSSQTTLTDEGLETELRAIEDTITSPSVDQISDGGGEFVLLSTSGDPAHRNFRETPMEISQASLARLIEACRLPPHILGADRFPGFHMSHHTQYRDDDSDIPEALVLLLRNPQHSNSINISMRIRLSDRSTVCFLSALTETTGRTIESQLSKRGRLISIDPLYFLVLAFEVRSRENNEIFQKTLLKVYEVESATEMTAPSWKLQVPHTTLQWLADYDNLLKRLHEAHSEMCHFEHIGTFYIKWALYLLKSVDLLEQLRAEAGLALMAKRHDVALRERIQFTLARSEYIAAKTKEMLARIRGQINVAFSLVTQKDSKLTLAVTEYSNHLAMLAARDSETMKTITVLTLLFLPSSLITSIWSAGLFELESSSSWKIYIAVTISLTVVVFIAWFLYLKYAGSRHRGAKSLSFAAAGFT</sequence>
<feature type="transmembrane region" description="Helical" evidence="5">
    <location>
        <begin position="406"/>
        <end position="426"/>
    </location>
</feature>
<dbReference type="GO" id="GO:0046873">
    <property type="term" value="F:metal ion transmembrane transporter activity"/>
    <property type="evidence" value="ECO:0007669"/>
    <property type="project" value="InterPro"/>
</dbReference>
<feature type="transmembrane region" description="Helical" evidence="5">
    <location>
        <begin position="374"/>
        <end position="394"/>
    </location>
</feature>
<dbReference type="EMBL" id="MU032344">
    <property type="protein sequence ID" value="KAF3771352.1"/>
    <property type="molecule type" value="Genomic_DNA"/>
</dbReference>
<keyword evidence="4 5" id="KW-0472">Membrane</keyword>
<name>A0A9P4YD76_CRYP1</name>
<evidence type="ECO:0000256" key="4">
    <source>
        <dbReference type="ARBA" id="ARBA00023136"/>
    </source>
</evidence>
<dbReference type="OrthoDB" id="5030973at2759"/>
<protein>
    <submittedName>
        <fullName evidence="6">Uncharacterized protein</fullName>
    </submittedName>
</protein>
<evidence type="ECO:0000256" key="5">
    <source>
        <dbReference type="SAM" id="Phobius"/>
    </source>
</evidence>
<keyword evidence="7" id="KW-1185">Reference proteome</keyword>
<dbReference type="AlphaFoldDB" id="A0A9P4YD76"/>
<comment type="subcellular location">
    <subcellularLocation>
        <location evidence="1">Membrane</location>
        <topology evidence="1">Multi-pass membrane protein</topology>
    </subcellularLocation>
</comment>
<evidence type="ECO:0000256" key="2">
    <source>
        <dbReference type="ARBA" id="ARBA00022692"/>
    </source>
</evidence>
<proteinExistence type="predicted"/>
<dbReference type="GeneID" id="63842209"/>
<keyword evidence="3 5" id="KW-1133">Transmembrane helix</keyword>
<evidence type="ECO:0000256" key="3">
    <source>
        <dbReference type="ARBA" id="ARBA00022989"/>
    </source>
</evidence>
<dbReference type="Gene3D" id="1.20.58.340">
    <property type="entry name" value="Magnesium transport protein CorA, transmembrane region"/>
    <property type="match status" value="1"/>
</dbReference>
<reference evidence="6" key="1">
    <citation type="journal article" date="2020" name="Phytopathology">
        <title>Genome sequence of the chestnut blight fungus Cryphonectria parasitica EP155: A fundamental resource for an archetypical invasive plant pathogen.</title>
        <authorList>
            <person name="Crouch J.A."/>
            <person name="Dawe A."/>
            <person name="Aerts A."/>
            <person name="Barry K."/>
            <person name="Churchill A.C.L."/>
            <person name="Grimwood J."/>
            <person name="Hillman B."/>
            <person name="Milgroom M.G."/>
            <person name="Pangilinan J."/>
            <person name="Smith M."/>
            <person name="Salamov A."/>
            <person name="Schmutz J."/>
            <person name="Yadav J."/>
            <person name="Grigoriev I.V."/>
            <person name="Nuss D."/>
        </authorList>
    </citation>
    <scope>NUCLEOTIDE SEQUENCE</scope>
    <source>
        <strain evidence="6">EP155</strain>
    </source>
</reference>
<dbReference type="RefSeq" id="XP_040782313.1">
    <property type="nucleotide sequence ID" value="XM_040925080.1"/>
</dbReference>
<dbReference type="GO" id="GO:0016020">
    <property type="term" value="C:membrane"/>
    <property type="evidence" value="ECO:0007669"/>
    <property type="project" value="UniProtKB-SubCell"/>
</dbReference>
<dbReference type="InterPro" id="IPR045863">
    <property type="entry name" value="CorA_TM1_TM2"/>
</dbReference>
<evidence type="ECO:0000256" key="1">
    <source>
        <dbReference type="ARBA" id="ARBA00004141"/>
    </source>
</evidence>
<organism evidence="6 7">
    <name type="scientific">Cryphonectria parasitica (strain ATCC 38755 / EP155)</name>
    <dbReference type="NCBI Taxonomy" id="660469"/>
    <lineage>
        <taxon>Eukaryota</taxon>
        <taxon>Fungi</taxon>
        <taxon>Dikarya</taxon>
        <taxon>Ascomycota</taxon>
        <taxon>Pezizomycotina</taxon>
        <taxon>Sordariomycetes</taxon>
        <taxon>Sordariomycetidae</taxon>
        <taxon>Diaporthales</taxon>
        <taxon>Cryphonectriaceae</taxon>
        <taxon>Cryphonectria-Endothia species complex</taxon>
        <taxon>Cryphonectria</taxon>
    </lineage>
</organism>
<dbReference type="SUPFAM" id="SSF144083">
    <property type="entry name" value="Magnesium transport protein CorA, transmembrane region"/>
    <property type="match status" value="1"/>
</dbReference>
<accession>A0A9P4YD76</accession>